<evidence type="ECO:0000259" key="11">
    <source>
        <dbReference type="SMART" id="SM00382"/>
    </source>
</evidence>
<dbReference type="CDD" id="cd18809">
    <property type="entry name" value="SF1_C_RecD"/>
    <property type="match status" value="1"/>
</dbReference>
<feature type="compositionally biased region" description="Polar residues" evidence="10">
    <location>
        <begin position="664"/>
        <end position="677"/>
    </location>
</feature>
<name>A0A8T9BVN5_9HELO</name>
<keyword evidence="3 9" id="KW-0378">Hydrolase</keyword>
<dbReference type="Pfam" id="PF01693">
    <property type="entry name" value="Cauli_VI"/>
    <property type="match status" value="1"/>
</dbReference>
<keyword evidence="4 9" id="KW-0347">Helicase</keyword>
<evidence type="ECO:0000256" key="3">
    <source>
        <dbReference type="ARBA" id="ARBA00022801"/>
    </source>
</evidence>
<dbReference type="InterPro" id="IPR003593">
    <property type="entry name" value="AAA+_ATPase"/>
</dbReference>
<dbReference type="SUPFAM" id="SSF55658">
    <property type="entry name" value="L9 N-domain-like"/>
    <property type="match status" value="1"/>
</dbReference>
<reference evidence="12 13" key="1">
    <citation type="submission" date="2018-05" db="EMBL/GenBank/DDBJ databases">
        <title>Whole genome sequencing for identification of molecular markers to develop diagnostic detection tools for the regulated plant pathogen Lachnellula willkommii.</title>
        <authorList>
            <person name="Giroux E."/>
            <person name="Bilodeau G."/>
        </authorList>
    </citation>
    <scope>NUCLEOTIDE SEQUENCE [LARGE SCALE GENOMIC DNA]</scope>
    <source>
        <strain evidence="12 13">CBS 203.66</strain>
    </source>
</reference>
<dbReference type="SMART" id="SM00382">
    <property type="entry name" value="AAA"/>
    <property type="match status" value="1"/>
</dbReference>
<dbReference type="InterPro" id="IPR049163">
    <property type="entry name" value="Pif1-like_2B_dom"/>
</dbReference>
<keyword evidence="7 9" id="KW-0234">DNA repair</keyword>
<dbReference type="PANTHER" id="PTHR47642:SF5">
    <property type="entry name" value="ATP-DEPENDENT DNA HELICASE"/>
    <property type="match status" value="1"/>
</dbReference>
<evidence type="ECO:0000256" key="8">
    <source>
        <dbReference type="ARBA" id="ARBA00023235"/>
    </source>
</evidence>
<keyword evidence="6" id="KW-0238">DNA-binding</keyword>
<dbReference type="GO" id="GO:0000723">
    <property type="term" value="P:telomere maintenance"/>
    <property type="evidence" value="ECO:0007669"/>
    <property type="project" value="InterPro"/>
</dbReference>
<keyword evidence="2 9" id="KW-0227">DNA damage</keyword>
<dbReference type="OrthoDB" id="432234at2759"/>
<evidence type="ECO:0000256" key="7">
    <source>
        <dbReference type="ARBA" id="ARBA00023204"/>
    </source>
</evidence>
<comment type="caution">
    <text evidence="12">The sequence shown here is derived from an EMBL/GenBank/DDBJ whole genome shotgun (WGS) entry which is preliminary data.</text>
</comment>
<sequence>MAKKAAYVVRVGRIPGIYFTYAECKKQVDGFSGAKHQGYSTREAAKTAWDDWHASNSADQGQLSERTASSLGVPDPGGKDEIIDSQKDEDSRSVAIPDAAAFTFKTPDPGDPYNVKRKRYATLDDAEDVQHASKKVKTTADVLEPVQVESQDEPPVTLTAEQQAVVDMALDNQNLFLTGAAGSGKTVTLKEIIKRIGSCGKRVQVIAPTGIAALPLQGMTTYSFAGWQPDSLQKPIQYLLDTTSKATRKRIRKPDVLVIEEISMVENQFLARLNLLMQCICVNTEPMGGKQVVFVGDFHQLPPVKPFEFCLKCGDEYPKKRSNIVCQNAECKDVGQEIFHEEDKYAFKAQVWAELKLRHVMLEQIHRQKDASFQLTLNKIRDGNILSDGEWLALTSKKVLPDGIIAVKLMSRILQVQAHNSKELALIKSKEIRWQAHDSAKKLFFSPEDDYEPRRSEIENGRRMFEFSLSQGEHRFPTEKLLTRQSLRLVLKIGAKVVLLTNLSLKSGLVNGSQGEVIGFRDTASWQEPKLTNSEKEHLERFKEHNHTLRPIVKFSNGKTQTIRPQTQGGQKRNNKDLYFVARTQIPLTLAWALSIHKSQGMTLEYVEVCSDKRFEAGQLYVGLSRATKLEGLTVTGASREQITMPSEVVQFYESEHWEHLRPSRSSAGNSPAQTESVVEEESLQQTPSNEDGSESNSTWSNPISAIRRFQYKPK</sequence>
<dbReference type="Pfam" id="PF21530">
    <property type="entry name" value="Pif1_2B_dom"/>
    <property type="match status" value="1"/>
</dbReference>
<gene>
    <name evidence="12" type="primary">PIF1</name>
    <name evidence="12" type="ORF">LARI1_G000049</name>
</gene>
<proteinExistence type="inferred from homology"/>
<dbReference type="EC" id="5.6.2.3" evidence="9"/>
<organism evidence="12 13">
    <name type="scientific">Lachnellula arida</name>
    <dbReference type="NCBI Taxonomy" id="1316785"/>
    <lineage>
        <taxon>Eukaryota</taxon>
        <taxon>Fungi</taxon>
        <taxon>Dikarya</taxon>
        <taxon>Ascomycota</taxon>
        <taxon>Pezizomycotina</taxon>
        <taxon>Leotiomycetes</taxon>
        <taxon>Helotiales</taxon>
        <taxon>Lachnaceae</taxon>
        <taxon>Lachnellula</taxon>
    </lineage>
</organism>
<evidence type="ECO:0000313" key="13">
    <source>
        <dbReference type="Proteomes" id="UP000469559"/>
    </source>
</evidence>
<dbReference type="PANTHER" id="PTHR47642">
    <property type="entry name" value="ATP-DEPENDENT DNA HELICASE"/>
    <property type="match status" value="1"/>
</dbReference>
<evidence type="ECO:0000256" key="9">
    <source>
        <dbReference type="RuleBase" id="RU363044"/>
    </source>
</evidence>
<dbReference type="InterPro" id="IPR051055">
    <property type="entry name" value="PIF1_helicase"/>
</dbReference>
<dbReference type="InterPro" id="IPR009027">
    <property type="entry name" value="Ribosomal_bL9/RNase_H1_N"/>
</dbReference>
<evidence type="ECO:0000313" key="12">
    <source>
        <dbReference type="EMBL" id="TVY22002.1"/>
    </source>
</evidence>
<evidence type="ECO:0000256" key="4">
    <source>
        <dbReference type="ARBA" id="ARBA00022806"/>
    </source>
</evidence>
<evidence type="ECO:0000256" key="5">
    <source>
        <dbReference type="ARBA" id="ARBA00022840"/>
    </source>
</evidence>
<keyword evidence="13" id="KW-1185">Reference proteome</keyword>
<keyword evidence="9" id="KW-0233">DNA recombination</keyword>
<dbReference type="EMBL" id="QGMF01000002">
    <property type="protein sequence ID" value="TVY22002.1"/>
    <property type="molecule type" value="Genomic_DNA"/>
</dbReference>
<dbReference type="InterPro" id="IPR037056">
    <property type="entry name" value="RNase_H1_N_sf"/>
</dbReference>
<evidence type="ECO:0000256" key="1">
    <source>
        <dbReference type="ARBA" id="ARBA00022741"/>
    </source>
</evidence>
<evidence type="ECO:0000256" key="10">
    <source>
        <dbReference type="SAM" id="MobiDB-lite"/>
    </source>
</evidence>
<dbReference type="Pfam" id="PF05970">
    <property type="entry name" value="PIF1"/>
    <property type="match status" value="1"/>
</dbReference>
<keyword evidence="5 9" id="KW-0067">ATP-binding</keyword>
<dbReference type="Gene3D" id="3.40.970.10">
    <property type="entry name" value="Ribonuclease H1, N-terminal domain"/>
    <property type="match status" value="1"/>
</dbReference>
<comment type="similarity">
    <text evidence="9">Belongs to the helicase family.</text>
</comment>
<feature type="compositionally biased region" description="Basic and acidic residues" evidence="10">
    <location>
        <begin position="77"/>
        <end position="92"/>
    </location>
</feature>
<keyword evidence="8" id="KW-0413">Isomerase</keyword>
<dbReference type="InterPro" id="IPR027417">
    <property type="entry name" value="P-loop_NTPase"/>
</dbReference>
<accession>A0A8T9BVN5</accession>
<dbReference type="SUPFAM" id="SSF52540">
    <property type="entry name" value="P-loop containing nucleoside triphosphate hydrolases"/>
    <property type="match status" value="2"/>
</dbReference>
<dbReference type="Proteomes" id="UP000469559">
    <property type="component" value="Unassembled WGS sequence"/>
</dbReference>
<dbReference type="GO" id="GO:0006310">
    <property type="term" value="P:DNA recombination"/>
    <property type="evidence" value="ECO:0007669"/>
    <property type="project" value="UniProtKB-KW"/>
</dbReference>
<dbReference type="GO" id="GO:0016787">
    <property type="term" value="F:hydrolase activity"/>
    <property type="evidence" value="ECO:0007669"/>
    <property type="project" value="UniProtKB-KW"/>
</dbReference>
<dbReference type="AlphaFoldDB" id="A0A8T9BVN5"/>
<feature type="compositionally biased region" description="Polar residues" evidence="10">
    <location>
        <begin position="54"/>
        <end position="70"/>
    </location>
</feature>
<evidence type="ECO:0000256" key="6">
    <source>
        <dbReference type="ARBA" id="ARBA00023125"/>
    </source>
</evidence>
<feature type="domain" description="AAA+ ATPase" evidence="11">
    <location>
        <begin position="171"/>
        <end position="307"/>
    </location>
</feature>
<comment type="catalytic activity">
    <reaction evidence="9">
        <text>ATP + H2O = ADP + phosphate + H(+)</text>
        <dbReference type="Rhea" id="RHEA:13065"/>
        <dbReference type="ChEBI" id="CHEBI:15377"/>
        <dbReference type="ChEBI" id="CHEBI:15378"/>
        <dbReference type="ChEBI" id="CHEBI:30616"/>
        <dbReference type="ChEBI" id="CHEBI:43474"/>
        <dbReference type="ChEBI" id="CHEBI:456216"/>
        <dbReference type="EC" id="5.6.2.3"/>
    </reaction>
</comment>
<dbReference type="GO" id="GO:0006281">
    <property type="term" value="P:DNA repair"/>
    <property type="evidence" value="ECO:0007669"/>
    <property type="project" value="UniProtKB-KW"/>
</dbReference>
<dbReference type="Gene3D" id="3.40.50.300">
    <property type="entry name" value="P-loop containing nucleotide triphosphate hydrolases"/>
    <property type="match status" value="2"/>
</dbReference>
<protein>
    <recommendedName>
        <fullName evidence="9">ATP-dependent DNA helicase</fullName>
        <ecNumber evidence="9">5.6.2.3</ecNumber>
    </recommendedName>
</protein>
<evidence type="ECO:0000256" key="2">
    <source>
        <dbReference type="ARBA" id="ARBA00022763"/>
    </source>
</evidence>
<dbReference type="InterPro" id="IPR010285">
    <property type="entry name" value="DNA_helicase_pif1-like_DEAD"/>
</dbReference>
<dbReference type="GO" id="GO:0005524">
    <property type="term" value="F:ATP binding"/>
    <property type="evidence" value="ECO:0007669"/>
    <property type="project" value="UniProtKB-KW"/>
</dbReference>
<feature type="compositionally biased region" description="Polar residues" evidence="10">
    <location>
        <begin position="684"/>
        <end position="704"/>
    </location>
</feature>
<dbReference type="GO" id="GO:0043139">
    <property type="term" value="F:5'-3' DNA helicase activity"/>
    <property type="evidence" value="ECO:0007669"/>
    <property type="project" value="UniProtKB-EC"/>
</dbReference>
<feature type="region of interest" description="Disordered" evidence="10">
    <location>
        <begin position="54"/>
        <end position="92"/>
    </location>
</feature>
<feature type="region of interest" description="Disordered" evidence="10">
    <location>
        <begin position="660"/>
        <end position="715"/>
    </location>
</feature>
<comment type="cofactor">
    <cofactor evidence="9">
        <name>Mg(2+)</name>
        <dbReference type="ChEBI" id="CHEBI:18420"/>
    </cofactor>
</comment>
<dbReference type="InterPro" id="IPR011320">
    <property type="entry name" value="RNase_H1_N"/>
</dbReference>
<keyword evidence="1 9" id="KW-0547">Nucleotide-binding</keyword>